<evidence type="ECO:0000256" key="5">
    <source>
        <dbReference type="ARBA" id="ARBA00022856"/>
    </source>
</evidence>
<comment type="subcellular location">
    <subcellularLocation>
        <location evidence="1">Membrane</location>
        <topology evidence="1">Multi-pass membrane protein</topology>
    </subcellularLocation>
</comment>
<dbReference type="OrthoDB" id="2447682at2759"/>
<comment type="caution">
    <text evidence="10">The sequence shown here is derived from an EMBL/GenBank/DDBJ whole genome shotgun (WGS) entry which is preliminary data.</text>
</comment>
<evidence type="ECO:0000313" key="10">
    <source>
        <dbReference type="EMBL" id="CAG8811255.1"/>
    </source>
</evidence>
<feature type="transmembrane region" description="Helical" evidence="9">
    <location>
        <begin position="103"/>
        <end position="123"/>
    </location>
</feature>
<dbReference type="PANTHER" id="PTHR22601">
    <property type="entry name" value="ISP4 LIKE PROTEIN"/>
    <property type="match status" value="1"/>
</dbReference>
<evidence type="ECO:0000256" key="8">
    <source>
        <dbReference type="ARBA" id="ARBA00023136"/>
    </source>
</evidence>
<organism evidence="10 11">
    <name type="scientific">Dentiscutata erythropus</name>
    <dbReference type="NCBI Taxonomy" id="1348616"/>
    <lineage>
        <taxon>Eukaryota</taxon>
        <taxon>Fungi</taxon>
        <taxon>Fungi incertae sedis</taxon>
        <taxon>Mucoromycota</taxon>
        <taxon>Glomeromycotina</taxon>
        <taxon>Glomeromycetes</taxon>
        <taxon>Diversisporales</taxon>
        <taxon>Gigasporaceae</taxon>
        <taxon>Dentiscutata</taxon>
    </lineage>
</organism>
<keyword evidence="11" id="KW-1185">Reference proteome</keyword>
<proteinExistence type="inferred from homology"/>
<reference evidence="10" key="1">
    <citation type="submission" date="2021-06" db="EMBL/GenBank/DDBJ databases">
        <authorList>
            <person name="Kallberg Y."/>
            <person name="Tangrot J."/>
            <person name="Rosling A."/>
        </authorList>
    </citation>
    <scope>NUCLEOTIDE SEQUENCE</scope>
    <source>
        <strain evidence="10">MA453B</strain>
    </source>
</reference>
<dbReference type="GO" id="GO:0035673">
    <property type="term" value="F:oligopeptide transmembrane transporter activity"/>
    <property type="evidence" value="ECO:0007669"/>
    <property type="project" value="InterPro"/>
</dbReference>
<dbReference type="Pfam" id="PF03169">
    <property type="entry name" value="OPT"/>
    <property type="match status" value="1"/>
</dbReference>
<evidence type="ECO:0000256" key="9">
    <source>
        <dbReference type="SAM" id="Phobius"/>
    </source>
</evidence>
<feature type="non-terminal residue" evidence="10">
    <location>
        <position position="1"/>
    </location>
</feature>
<dbReference type="InterPro" id="IPR004648">
    <property type="entry name" value="Oligpept_transpt"/>
</dbReference>
<accession>A0A9N9K5H6</accession>
<feature type="transmembrane region" description="Helical" evidence="9">
    <location>
        <begin position="70"/>
        <end position="91"/>
    </location>
</feature>
<evidence type="ECO:0000256" key="7">
    <source>
        <dbReference type="ARBA" id="ARBA00022989"/>
    </source>
</evidence>
<keyword evidence="4 9" id="KW-0812">Transmembrane</keyword>
<comment type="similarity">
    <text evidence="2">Belongs to the oligopeptide OPT transporter family.</text>
</comment>
<dbReference type="EMBL" id="CAJVPY010047343">
    <property type="protein sequence ID" value="CAG8811255.1"/>
    <property type="molecule type" value="Genomic_DNA"/>
</dbReference>
<keyword evidence="7 9" id="KW-1133">Transmembrane helix</keyword>
<evidence type="ECO:0000256" key="1">
    <source>
        <dbReference type="ARBA" id="ARBA00004141"/>
    </source>
</evidence>
<sequence>MGTNTNIDDNAKSLIYKDTNGEIHDEEKYFEIKSEKGFDIELISAAVSTNDNPDLPCLTFRYWVLSTEHVCIGVAVAAGGFSAYAVDIISIQELFYNTRVSFFVGFMLLISTQMIGYGLAGFVRK</sequence>
<evidence type="ECO:0000256" key="3">
    <source>
        <dbReference type="ARBA" id="ARBA00022448"/>
    </source>
</evidence>
<keyword evidence="6" id="KW-0653">Protein transport</keyword>
<dbReference type="GO" id="GO:0016020">
    <property type="term" value="C:membrane"/>
    <property type="evidence" value="ECO:0007669"/>
    <property type="project" value="UniProtKB-SubCell"/>
</dbReference>
<dbReference type="GO" id="GO:0015031">
    <property type="term" value="P:protein transport"/>
    <property type="evidence" value="ECO:0007669"/>
    <property type="project" value="UniProtKB-KW"/>
</dbReference>
<evidence type="ECO:0000256" key="4">
    <source>
        <dbReference type="ARBA" id="ARBA00022692"/>
    </source>
</evidence>
<keyword evidence="3" id="KW-0813">Transport</keyword>
<evidence type="ECO:0000313" key="11">
    <source>
        <dbReference type="Proteomes" id="UP000789405"/>
    </source>
</evidence>
<name>A0A9N9K5H6_9GLOM</name>
<dbReference type="InterPro" id="IPR004813">
    <property type="entry name" value="OPT"/>
</dbReference>
<protein>
    <submittedName>
        <fullName evidence="10">14128_t:CDS:1</fullName>
    </submittedName>
</protein>
<keyword evidence="8 9" id="KW-0472">Membrane</keyword>
<evidence type="ECO:0000256" key="6">
    <source>
        <dbReference type="ARBA" id="ARBA00022927"/>
    </source>
</evidence>
<gene>
    <name evidence="10" type="ORF">DERYTH_LOCUS25435</name>
</gene>
<dbReference type="AlphaFoldDB" id="A0A9N9K5H6"/>
<keyword evidence="5" id="KW-0571">Peptide transport</keyword>
<dbReference type="Proteomes" id="UP000789405">
    <property type="component" value="Unassembled WGS sequence"/>
</dbReference>
<evidence type="ECO:0000256" key="2">
    <source>
        <dbReference type="ARBA" id="ARBA00008807"/>
    </source>
</evidence>